<dbReference type="RefSeq" id="WP_032419561.1">
    <property type="nucleotide sequence ID" value="NZ_BTWG01000164.1"/>
</dbReference>
<dbReference type="GO" id="GO:0004540">
    <property type="term" value="F:RNA nuclease activity"/>
    <property type="evidence" value="ECO:0007669"/>
    <property type="project" value="InterPro"/>
</dbReference>
<proteinExistence type="predicted"/>
<evidence type="ECO:0000259" key="1">
    <source>
        <dbReference type="Pfam" id="PF01936"/>
    </source>
</evidence>
<gene>
    <name evidence="2" type="ORF">ETH52_27540</name>
</gene>
<reference evidence="2" key="1">
    <citation type="submission" date="2019-01" db="EMBL/GenBank/DDBJ databases">
        <authorList>
            <person name="Lista F."/>
            <person name="Gentile B."/>
            <person name="Anselmo A."/>
            <person name="Fasciana T."/>
            <person name="Giammanco A."/>
        </authorList>
    </citation>
    <scope>NUCLEOTIDE SEQUENCE</scope>
    <source>
        <strain evidence="2">9R</strain>
    </source>
</reference>
<name>A0A483VZ52_KLEPN</name>
<dbReference type="CDD" id="cd18722">
    <property type="entry name" value="PIN_NicB-like"/>
    <property type="match status" value="1"/>
</dbReference>
<dbReference type="AlphaFoldDB" id="A0A483VZ52"/>
<organism evidence="2">
    <name type="scientific">Klebsiella pneumoniae</name>
    <dbReference type="NCBI Taxonomy" id="573"/>
    <lineage>
        <taxon>Bacteria</taxon>
        <taxon>Pseudomonadati</taxon>
        <taxon>Pseudomonadota</taxon>
        <taxon>Gammaproteobacteria</taxon>
        <taxon>Enterobacterales</taxon>
        <taxon>Enterobacteriaceae</taxon>
        <taxon>Klebsiella/Raoultella group</taxon>
        <taxon>Klebsiella</taxon>
        <taxon>Klebsiella pneumoniae complex</taxon>
    </lineage>
</organism>
<sequence length="224" mass="26116">MRTIVYVDGFNFYHGLVKRSGYKWLDLYKLFEEQLLPIRARESQLIQVKFFTAEIKAKFASRGELAHQAQQAYHRALVQIYGDKLQIIKGYYSERQECAMTFNEGHPPSKTDRTTVWKLEEKQTDVRMALEMYRDAIRGEVEQLVLCTNDSDMIPPIEMIKADRPELKIGIVVPREQDTSRVISNLASLGDWSLPYVSYEALRLALLPDKVPTRRKPILKPNHW</sequence>
<evidence type="ECO:0000313" key="2">
    <source>
        <dbReference type="EMBL" id="TCY90539.1"/>
    </source>
</evidence>
<dbReference type="EMBL" id="SDDM01000076">
    <property type="protein sequence ID" value="TCY90539.1"/>
    <property type="molecule type" value="Genomic_DNA"/>
</dbReference>
<comment type="caution">
    <text evidence="2">The sequence shown here is derived from an EMBL/GenBank/DDBJ whole genome shotgun (WGS) entry which is preliminary data.</text>
</comment>
<dbReference type="Gene3D" id="3.40.50.1010">
    <property type="entry name" value="5'-nuclease"/>
    <property type="match status" value="1"/>
</dbReference>
<accession>A0A483VZ52</accession>
<feature type="domain" description="NYN" evidence="1">
    <location>
        <begin position="111"/>
        <end position="184"/>
    </location>
</feature>
<dbReference type="Pfam" id="PF01936">
    <property type="entry name" value="NYN"/>
    <property type="match status" value="1"/>
</dbReference>
<dbReference type="InterPro" id="IPR021139">
    <property type="entry name" value="NYN"/>
</dbReference>
<protein>
    <submittedName>
        <fullName evidence="2">NYN domain-containing protein</fullName>
    </submittedName>
</protein>